<dbReference type="EMBL" id="FWFR01000001">
    <property type="protein sequence ID" value="SLN45086.1"/>
    <property type="molecule type" value="Genomic_DNA"/>
</dbReference>
<dbReference type="AlphaFoldDB" id="A0A1Y5SNY5"/>
<gene>
    <name evidence="2" type="ORF">OCH7691_01924</name>
</gene>
<proteinExistence type="predicted"/>
<evidence type="ECO:0000256" key="1">
    <source>
        <dbReference type="SAM" id="MobiDB-lite"/>
    </source>
</evidence>
<protein>
    <recommendedName>
        <fullName evidence="4">DUF177 domain-containing protein</fullName>
    </recommendedName>
</protein>
<evidence type="ECO:0000313" key="3">
    <source>
        <dbReference type="Proteomes" id="UP000193200"/>
    </source>
</evidence>
<dbReference type="RefSeq" id="WP_176244978.1">
    <property type="nucleotide sequence ID" value="NZ_FWFR01000001.1"/>
</dbReference>
<sequence length="190" mass="20248">MTEQPAMGALQRVVDVSGLRAAPLTVSVKVSDGEREALARELGIEAITALSAQGEIRRAAGGIVHLSLLVEAEVVQLCGVSLEPVPERVEEQVELDFAPPDASGDNRQREVFVDPDEIEPPDPLIDGKIDLGAVVSEHVALGLNPYPRKEGVEIPAEFVVGDDDEDGEDGQVEDGRRGPFAVLANLKARD</sequence>
<reference evidence="2 3" key="1">
    <citation type="submission" date="2017-03" db="EMBL/GenBank/DDBJ databases">
        <authorList>
            <person name="Afonso C.L."/>
            <person name="Miller P.J."/>
            <person name="Scott M.A."/>
            <person name="Spackman E."/>
            <person name="Goraichik I."/>
            <person name="Dimitrov K.M."/>
            <person name="Suarez D.L."/>
            <person name="Swayne D.E."/>
        </authorList>
    </citation>
    <scope>NUCLEOTIDE SEQUENCE [LARGE SCALE GENOMIC DNA]</scope>
    <source>
        <strain evidence="2 3">CECT 7691</strain>
    </source>
</reference>
<evidence type="ECO:0008006" key="4">
    <source>
        <dbReference type="Google" id="ProtNLM"/>
    </source>
</evidence>
<feature type="compositionally biased region" description="Acidic residues" evidence="1">
    <location>
        <begin position="160"/>
        <end position="172"/>
    </location>
</feature>
<dbReference type="Proteomes" id="UP000193200">
    <property type="component" value="Unassembled WGS sequence"/>
</dbReference>
<dbReference type="InParanoid" id="A0A1Y5SNY5"/>
<feature type="region of interest" description="Disordered" evidence="1">
    <location>
        <begin position="159"/>
        <end position="178"/>
    </location>
</feature>
<accession>A0A1Y5SNY5</accession>
<organism evidence="2 3">
    <name type="scientific">Oceanibacterium hippocampi</name>
    <dbReference type="NCBI Taxonomy" id="745714"/>
    <lineage>
        <taxon>Bacteria</taxon>
        <taxon>Pseudomonadati</taxon>
        <taxon>Pseudomonadota</taxon>
        <taxon>Alphaproteobacteria</taxon>
        <taxon>Sneathiellales</taxon>
        <taxon>Sneathiellaceae</taxon>
        <taxon>Oceanibacterium</taxon>
    </lineage>
</organism>
<dbReference type="InterPro" id="IPR003772">
    <property type="entry name" value="YceD"/>
</dbReference>
<keyword evidence="3" id="KW-1185">Reference proteome</keyword>
<evidence type="ECO:0000313" key="2">
    <source>
        <dbReference type="EMBL" id="SLN45086.1"/>
    </source>
</evidence>
<dbReference type="Pfam" id="PF02620">
    <property type="entry name" value="YceD"/>
    <property type="match status" value="1"/>
</dbReference>
<name>A0A1Y5SNY5_9PROT</name>